<evidence type="ECO:0000256" key="2">
    <source>
        <dbReference type="SAM" id="SignalP"/>
    </source>
</evidence>
<feature type="compositionally biased region" description="Low complexity" evidence="1">
    <location>
        <begin position="171"/>
        <end position="185"/>
    </location>
</feature>
<feature type="chain" id="PRO_5015471157" evidence="2">
    <location>
        <begin position="32"/>
        <end position="216"/>
    </location>
</feature>
<reference evidence="5" key="1">
    <citation type="submission" date="2018-02" db="EMBL/GenBank/DDBJ databases">
        <authorList>
            <person name="Hausmann B."/>
        </authorList>
    </citation>
    <scope>NUCLEOTIDE SEQUENCE [LARGE SCALE GENOMIC DNA]</scope>
    <source>
        <strain evidence="5">Peat soil MAG SbA1</strain>
    </source>
</reference>
<dbReference type="EMBL" id="OMOD01000127">
    <property type="protein sequence ID" value="SPF41001.1"/>
    <property type="molecule type" value="Genomic_DNA"/>
</dbReference>
<organism evidence="4 5">
    <name type="scientific">Candidatus Sulfotelmatobacter kueseliae</name>
    <dbReference type="NCBI Taxonomy" id="2042962"/>
    <lineage>
        <taxon>Bacteria</taxon>
        <taxon>Pseudomonadati</taxon>
        <taxon>Acidobacteriota</taxon>
        <taxon>Terriglobia</taxon>
        <taxon>Terriglobales</taxon>
        <taxon>Candidatus Korobacteraceae</taxon>
        <taxon>Candidatus Sulfotelmatobacter</taxon>
    </lineage>
</organism>
<feature type="domain" description="Peptidoglycan binding-like" evidence="3">
    <location>
        <begin position="95"/>
        <end position="135"/>
    </location>
</feature>
<evidence type="ECO:0000259" key="3">
    <source>
        <dbReference type="Pfam" id="PF01471"/>
    </source>
</evidence>
<name>A0A2U3KMX1_9BACT</name>
<dbReference type="PROSITE" id="PS51257">
    <property type="entry name" value="PROKAR_LIPOPROTEIN"/>
    <property type="match status" value="1"/>
</dbReference>
<evidence type="ECO:0000313" key="5">
    <source>
        <dbReference type="Proteomes" id="UP000238701"/>
    </source>
</evidence>
<sequence>MISDLRRIRRARFSALSALLASCVFVPVASARQDASADTAAKKPATQQHSTTKSSSPASATKSATATHTASSAHHSSRKKKSSRVRGQKKIDADRARTIQEALIREHYLTGEPTGTWNQASEDAMRRYQGDHGWQTKEVPDSRALISLGLGPSKDHLLNPESAMTTGPQKTSPAASPAAPHTATPAPSPAPASPNPPPPATAPTTSSGQGDPSSPQ</sequence>
<keyword evidence="2" id="KW-0732">Signal</keyword>
<accession>A0A2U3KMX1</accession>
<feature type="region of interest" description="Disordered" evidence="1">
    <location>
        <begin position="147"/>
        <end position="216"/>
    </location>
</feature>
<dbReference type="InterPro" id="IPR036365">
    <property type="entry name" value="PGBD-like_sf"/>
</dbReference>
<dbReference type="AlphaFoldDB" id="A0A2U3KMX1"/>
<feature type="compositionally biased region" description="Low complexity" evidence="1">
    <location>
        <begin position="49"/>
        <end position="74"/>
    </location>
</feature>
<dbReference type="InterPro" id="IPR036366">
    <property type="entry name" value="PGBDSf"/>
</dbReference>
<dbReference type="Proteomes" id="UP000238701">
    <property type="component" value="Unassembled WGS sequence"/>
</dbReference>
<feature type="compositionally biased region" description="Basic residues" evidence="1">
    <location>
        <begin position="75"/>
        <end position="88"/>
    </location>
</feature>
<gene>
    <name evidence="4" type="ORF">SBA1_340042</name>
</gene>
<feature type="compositionally biased region" description="Pro residues" evidence="1">
    <location>
        <begin position="186"/>
        <end position="201"/>
    </location>
</feature>
<evidence type="ECO:0000313" key="4">
    <source>
        <dbReference type="EMBL" id="SPF41001.1"/>
    </source>
</evidence>
<proteinExistence type="predicted"/>
<dbReference type="Pfam" id="PF01471">
    <property type="entry name" value="PG_binding_1"/>
    <property type="match status" value="1"/>
</dbReference>
<protein>
    <submittedName>
        <fullName evidence="4">Peptidoglycan-binding domain 1 (Modular protein)</fullName>
    </submittedName>
</protein>
<feature type="signal peptide" evidence="2">
    <location>
        <begin position="1"/>
        <end position="31"/>
    </location>
</feature>
<evidence type="ECO:0000256" key="1">
    <source>
        <dbReference type="SAM" id="MobiDB-lite"/>
    </source>
</evidence>
<dbReference type="SUPFAM" id="SSF47090">
    <property type="entry name" value="PGBD-like"/>
    <property type="match status" value="1"/>
</dbReference>
<dbReference type="InterPro" id="IPR002477">
    <property type="entry name" value="Peptidoglycan-bd-like"/>
</dbReference>
<dbReference type="Gene3D" id="1.10.101.10">
    <property type="entry name" value="PGBD-like superfamily/PGBD"/>
    <property type="match status" value="1"/>
</dbReference>
<feature type="region of interest" description="Disordered" evidence="1">
    <location>
        <begin position="34"/>
        <end position="94"/>
    </location>
</feature>